<evidence type="ECO:0000256" key="7">
    <source>
        <dbReference type="ARBA" id="ARBA00035036"/>
    </source>
</evidence>
<dbReference type="OrthoDB" id="193380at2759"/>
<dbReference type="InterPro" id="IPR013785">
    <property type="entry name" value="Aldolase_TIM"/>
</dbReference>
<dbReference type="PANTHER" id="PTHR43816">
    <property type="entry name" value="NICOTINAMIDE PHOSPHORIBOSYLTRANSFERASE"/>
    <property type="match status" value="1"/>
</dbReference>
<accession>A0A1Q9CQ81</accession>
<evidence type="ECO:0000256" key="9">
    <source>
        <dbReference type="SAM" id="MobiDB-lite"/>
    </source>
</evidence>
<feature type="domain" description="Nicotinamide phosphoribosyltransferase N-terminal" evidence="11">
    <location>
        <begin position="20"/>
        <end position="69"/>
    </location>
</feature>
<dbReference type="GO" id="GO:0009435">
    <property type="term" value="P:NAD+ biosynthetic process"/>
    <property type="evidence" value="ECO:0007669"/>
    <property type="project" value="UniProtKB-UniPathway"/>
</dbReference>
<feature type="compositionally biased region" description="Basic and acidic residues" evidence="9">
    <location>
        <begin position="777"/>
        <end position="796"/>
    </location>
</feature>
<evidence type="ECO:0000259" key="10">
    <source>
        <dbReference type="Pfam" id="PF04095"/>
    </source>
</evidence>
<evidence type="ECO:0000313" key="13">
    <source>
        <dbReference type="Proteomes" id="UP000186817"/>
    </source>
</evidence>
<dbReference type="Gene3D" id="3.20.20.70">
    <property type="entry name" value="Aldolase class I"/>
    <property type="match status" value="1"/>
</dbReference>
<dbReference type="Proteomes" id="UP000186817">
    <property type="component" value="Unassembled WGS sequence"/>
</dbReference>
<dbReference type="InterPro" id="IPR041529">
    <property type="entry name" value="DUF5598"/>
</dbReference>
<feature type="domain" description="Nicotinate/nicotinamide phosphoribosyltransferase" evidence="10">
    <location>
        <begin position="145"/>
        <end position="393"/>
    </location>
</feature>
<proteinExistence type="inferred from homology"/>
<dbReference type="InterPro" id="IPR016471">
    <property type="entry name" value="Nicotinamide_PRibTrfase"/>
</dbReference>
<dbReference type="InterPro" id="IPR041525">
    <property type="entry name" value="N/Namide_PRibTrfase"/>
</dbReference>
<dbReference type="SUPFAM" id="SSF51690">
    <property type="entry name" value="Nicotinate/Quinolinate PRTase C-terminal domain-like"/>
    <property type="match status" value="1"/>
</dbReference>
<protein>
    <recommendedName>
        <fullName evidence="7">Nicotinamide phosphoribosyltransferase</fullName>
        <ecNumber evidence="6">2.4.2.12</ecNumber>
    </recommendedName>
</protein>
<evidence type="ECO:0000256" key="5">
    <source>
        <dbReference type="ARBA" id="ARBA00035007"/>
    </source>
</evidence>
<dbReference type="UniPathway" id="UPA00253"/>
<dbReference type="EC" id="2.4.2.12" evidence="6"/>
<dbReference type="PANTHER" id="PTHR43816:SF1">
    <property type="entry name" value="NICOTINAMIDE PHOSPHORIBOSYLTRANSFERASE"/>
    <property type="match status" value="1"/>
</dbReference>
<evidence type="ECO:0000256" key="8">
    <source>
        <dbReference type="ARBA" id="ARBA00047835"/>
    </source>
</evidence>
<keyword evidence="13" id="KW-1185">Reference proteome</keyword>
<comment type="similarity">
    <text evidence="1">Belongs to the NAPRTase family.</text>
</comment>
<gene>
    <name evidence="12" type="primary">NAMPT</name>
    <name evidence="12" type="ORF">AK812_SmicGene33965</name>
</gene>
<comment type="catalytic activity">
    <reaction evidence="8">
        <text>beta-nicotinamide D-ribonucleotide + diphosphate = 5-phospho-alpha-D-ribose 1-diphosphate + nicotinamide + H(+)</text>
        <dbReference type="Rhea" id="RHEA:16149"/>
        <dbReference type="ChEBI" id="CHEBI:14649"/>
        <dbReference type="ChEBI" id="CHEBI:15378"/>
        <dbReference type="ChEBI" id="CHEBI:17154"/>
        <dbReference type="ChEBI" id="CHEBI:33019"/>
        <dbReference type="ChEBI" id="CHEBI:58017"/>
        <dbReference type="EC" id="2.4.2.12"/>
    </reaction>
    <physiologicalReaction direction="right-to-left" evidence="8">
        <dbReference type="Rhea" id="RHEA:16151"/>
    </physiologicalReaction>
</comment>
<dbReference type="EMBL" id="LSRX01000997">
    <property type="protein sequence ID" value="OLP85076.1"/>
    <property type="molecule type" value="Genomic_DNA"/>
</dbReference>
<organism evidence="12 13">
    <name type="scientific">Symbiodinium microadriaticum</name>
    <name type="common">Dinoflagellate</name>
    <name type="synonym">Zooxanthella microadriatica</name>
    <dbReference type="NCBI Taxonomy" id="2951"/>
    <lineage>
        <taxon>Eukaryota</taxon>
        <taxon>Sar</taxon>
        <taxon>Alveolata</taxon>
        <taxon>Dinophyceae</taxon>
        <taxon>Suessiales</taxon>
        <taxon>Symbiodiniaceae</taxon>
        <taxon>Symbiodinium</taxon>
    </lineage>
</organism>
<dbReference type="Pfam" id="PF18127">
    <property type="entry name" value="NAMPT_N"/>
    <property type="match status" value="1"/>
</dbReference>
<comment type="pathway">
    <text evidence="5">Cofactor biosynthesis; NAD(+) biosynthesis; nicotinamide D-ribonucleotide from 5-phospho-alpha-D-ribose 1-diphosphate and nicotinamide: step 1/1.</text>
</comment>
<feature type="region of interest" description="Disordered" evidence="9">
    <location>
        <begin position="723"/>
        <end position="842"/>
    </location>
</feature>
<keyword evidence="4 12" id="KW-0808">Transferase</keyword>
<evidence type="ECO:0000256" key="3">
    <source>
        <dbReference type="ARBA" id="ARBA00022676"/>
    </source>
</evidence>
<dbReference type="Pfam" id="PF04095">
    <property type="entry name" value="NAPRTase"/>
    <property type="match status" value="1"/>
</dbReference>
<dbReference type="GO" id="GO:0047280">
    <property type="term" value="F:nicotinamide phosphoribosyltransferase activity"/>
    <property type="evidence" value="ECO:0007669"/>
    <property type="project" value="UniProtKB-EC"/>
</dbReference>
<evidence type="ECO:0000259" key="11">
    <source>
        <dbReference type="Pfam" id="PF18127"/>
    </source>
</evidence>
<comment type="caution">
    <text evidence="12">The sequence shown here is derived from an EMBL/GenBank/DDBJ whole genome shotgun (WGS) entry which is preliminary data.</text>
</comment>
<sequence length="1034" mass="113404">MDRLRCAVLAESHCREFQFAKVTREKIDAATKIYSQHFGDGTSENPELFYKEGWEYILDKHGGKLPVKIKALPEGTVVPTKTVLITVVNTDPACYWLTNFLETLLVQVWYPMTVATNSRYQKLSIQQYLEETGCEDWAPPGGSSFKLHDFGFRGVSSVESAALGGMGHLINFMGSDTVIALSAAQEYYGAKKAIGYSIPASEHSTITSWGVEGELDAMRNMLDQYPTGLVACVSDSFDVFKACREYWGGELKEKIKGRISETSFGQLVVRPDSGDPEETCVAIMKILLECFAEDVTETKTGHKLLPPCIRVIQGDGVDYESIPKILKRFKEEGIAAANITFGSGGALLQKVNRDTFKVAFKCAEIVLENGEARDVFKDPLTDDGKASKKGRLTLQKASDIVSYSPEDVYKPRQGPDGVKGGTGYLHFTPDGKYVTVASGRGDPEKDLLVDVFADGEVLKDYKIGDIRKRADVPNGPFIDLPEARWVLSAMRPELCPLSEGFDFSGDPLLQDVLVVEQVQLWSKYSAFPGKEGQRGGRLESHTCRHFASEALWGRKDKIVKNAWGGYGKGVGTRKLTAIDSRPRQSTEKVAPSEQPPPAGEGAQHPRPLAQLTQFRTKEGNLMLFEPQPMDTWIGKEVLEDESTGGYRDGTTGKPLSKRLAASYLAYRRRHSTRCSMGDEVDKYIRLVDKYQPKVFAEARMYVARFPEEAGDLLKQIKKVRKLVRKSRRRRRQRGRTTPKSLGEAGAMETTPDAVQRGVQDRDQAQGGALAVTRPARATKETTDTVSETREGVREDTPPDWGSGSDEDTVPAGEWPWGHAGRPSDRGDSPGHLAVRPNEPEVGERLRLVPNEHWRGVQTVQAHMAQEPEEPEPVKQVPAEPQARVLVPGQGMARSVVAPTYISNMPLQRFPYMPGQGVVMMPPGAAKVGTVIQHPSFVAAPQVNRPSFVAAPPAAPGQPGQPVARPAMPQMAPNFVNAPRVVAARPSYVAGPMTTTGQIPLQATMRPGVIMNAGTIPQRSASVGFGMGNVVQRAN</sequence>
<evidence type="ECO:0000256" key="6">
    <source>
        <dbReference type="ARBA" id="ARBA00035024"/>
    </source>
</evidence>
<dbReference type="InterPro" id="IPR036068">
    <property type="entry name" value="Nicotinate_pribotase-like_C"/>
</dbReference>
<feature type="compositionally biased region" description="Basic residues" evidence="9">
    <location>
        <begin position="723"/>
        <end position="736"/>
    </location>
</feature>
<dbReference type="AlphaFoldDB" id="A0A1Q9CQ81"/>
<evidence type="ECO:0000313" key="12">
    <source>
        <dbReference type="EMBL" id="OLP85076.1"/>
    </source>
</evidence>
<reference evidence="12 13" key="1">
    <citation type="submission" date="2016-02" db="EMBL/GenBank/DDBJ databases">
        <title>Genome analysis of coral dinoflagellate symbionts highlights evolutionary adaptations to a symbiotic lifestyle.</title>
        <authorList>
            <person name="Aranda M."/>
            <person name="Li Y."/>
            <person name="Liew Y.J."/>
            <person name="Baumgarten S."/>
            <person name="Simakov O."/>
            <person name="Wilson M."/>
            <person name="Piel J."/>
            <person name="Ashoor H."/>
            <person name="Bougouffa S."/>
            <person name="Bajic V.B."/>
            <person name="Ryu T."/>
            <person name="Ravasi T."/>
            <person name="Bayer T."/>
            <person name="Micklem G."/>
            <person name="Kim H."/>
            <person name="Bhak J."/>
            <person name="Lajeunesse T.C."/>
            <person name="Voolstra C.R."/>
        </authorList>
    </citation>
    <scope>NUCLEOTIDE SEQUENCE [LARGE SCALE GENOMIC DNA]</scope>
    <source>
        <strain evidence="12 13">CCMP2467</strain>
    </source>
</reference>
<evidence type="ECO:0000256" key="1">
    <source>
        <dbReference type="ARBA" id="ARBA00010897"/>
    </source>
</evidence>
<feature type="region of interest" description="Disordered" evidence="9">
    <location>
        <begin position="574"/>
        <end position="606"/>
    </location>
</feature>
<evidence type="ECO:0000256" key="2">
    <source>
        <dbReference type="ARBA" id="ARBA00022642"/>
    </source>
</evidence>
<keyword evidence="2" id="KW-0662">Pyridine nucleotide biosynthesis</keyword>
<dbReference type="NCBIfam" id="NF006629">
    <property type="entry name" value="PRK09198.1"/>
    <property type="match status" value="1"/>
</dbReference>
<keyword evidence="3 12" id="KW-0328">Glycosyltransferase</keyword>
<name>A0A1Q9CQ81_SYMMI</name>
<evidence type="ECO:0000256" key="4">
    <source>
        <dbReference type="ARBA" id="ARBA00022679"/>
    </source>
</evidence>